<feature type="region of interest" description="Disordered" evidence="8">
    <location>
        <begin position="1"/>
        <end position="37"/>
    </location>
</feature>
<keyword evidence="3 7" id="KW-0813">Transport</keyword>
<dbReference type="AlphaFoldDB" id="A0AAN6MEJ4"/>
<feature type="transmembrane region" description="Helical" evidence="9">
    <location>
        <begin position="382"/>
        <end position="401"/>
    </location>
</feature>
<comment type="caution">
    <text evidence="10">The sequence shown here is derived from an EMBL/GenBank/DDBJ whole genome shotgun (WGS) entry which is preliminary data.</text>
</comment>
<feature type="transmembrane region" description="Helical" evidence="9">
    <location>
        <begin position="113"/>
        <end position="135"/>
    </location>
</feature>
<dbReference type="Proteomes" id="UP001303889">
    <property type="component" value="Unassembled WGS sequence"/>
</dbReference>
<evidence type="ECO:0000256" key="8">
    <source>
        <dbReference type="SAM" id="MobiDB-lite"/>
    </source>
</evidence>
<feature type="transmembrane region" description="Helical" evidence="9">
    <location>
        <begin position="451"/>
        <end position="474"/>
    </location>
</feature>
<evidence type="ECO:0000256" key="3">
    <source>
        <dbReference type="ARBA" id="ARBA00022448"/>
    </source>
</evidence>
<gene>
    <name evidence="10" type="ORF">C8A05DRAFT_46535</name>
</gene>
<feature type="transmembrane region" description="Helical" evidence="9">
    <location>
        <begin position="189"/>
        <end position="213"/>
    </location>
</feature>
<proteinExistence type="inferred from homology"/>
<name>A0AAN6MEJ4_9PEZI</name>
<dbReference type="PIRSF" id="PIRSF002744">
    <property type="entry name" value="Pur-cyt_permease"/>
    <property type="match status" value="1"/>
</dbReference>
<evidence type="ECO:0000256" key="6">
    <source>
        <dbReference type="ARBA" id="ARBA00023136"/>
    </source>
</evidence>
<dbReference type="EMBL" id="MU855793">
    <property type="protein sequence ID" value="KAK3899380.1"/>
    <property type="molecule type" value="Genomic_DNA"/>
</dbReference>
<evidence type="ECO:0000256" key="7">
    <source>
        <dbReference type="PIRNR" id="PIRNR002744"/>
    </source>
</evidence>
<feature type="transmembrane region" description="Helical" evidence="9">
    <location>
        <begin position="326"/>
        <end position="345"/>
    </location>
</feature>
<feature type="transmembrane region" description="Helical" evidence="9">
    <location>
        <begin position="291"/>
        <end position="314"/>
    </location>
</feature>
<dbReference type="InterPro" id="IPR026030">
    <property type="entry name" value="Pur-cyt_permease_Fcy2/21/22"/>
</dbReference>
<reference evidence="10" key="1">
    <citation type="journal article" date="2023" name="Mol. Phylogenet. Evol.">
        <title>Genome-scale phylogeny and comparative genomics of the fungal order Sordariales.</title>
        <authorList>
            <person name="Hensen N."/>
            <person name="Bonometti L."/>
            <person name="Westerberg I."/>
            <person name="Brannstrom I.O."/>
            <person name="Guillou S."/>
            <person name="Cros-Aarteil S."/>
            <person name="Calhoun S."/>
            <person name="Haridas S."/>
            <person name="Kuo A."/>
            <person name="Mondo S."/>
            <person name="Pangilinan J."/>
            <person name="Riley R."/>
            <person name="LaButti K."/>
            <person name="Andreopoulos B."/>
            <person name="Lipzen A."/>
            <person name="Chen C."/>
            <person name="Yan M."/>
            <person name="Daum C."/>
            <person name="Ng V."/>
            <person name="Clum A."/>
            <person name="Steindorff A."/>
            <person name="Ohm R.A."/>
            <person name="Martin F."/>
            <person name="Silar P."/>
            <person name="Natvig D.O."/>
            <person name="Lalanne C."/>
            <person name="Gautier V."/>
            <person name="Ament-Velasquez S.L."/>
            <person name="Kruys A."/>
            <person name="Hutchinson M.I."/>
            <person name="Powell A.J."/>
            <person name="Barry K."/>
            <person name="Miller A.N."/>
            <person name="Grigoriev I.V."/>
            <person name="Debuchy R."/>
            <person name="Gladieux P."/>
            <person name="Hiltunen Thoren M."/>
            <person name="Johannesson H."/>
        </authorList>
    </citation>
    <scope>NUCLEOTIDE SEQUENCE</scope>
    <source>
        <strain evidence="10">CBS 103.79</strain>
    </source>
</reference>
<dbReference type="Gene3D" id="1.10.4160.10">
    <property type="entry name" value="Hydantoin permease"/>
    <property type="match status" value="1"/>
</dbReference>
<comment type="subcellular location">
    <subcellularLocation>
        <location evidence="1">Membrane</location>
        <topology evidence="1">Multi-pass membrane protein</topology>
    </subcellularLocation>
</comment>
<dbReference type="GO" id="GO:0000329">
    <property type="term" value="C:fungal-type vacuole membrane"/>
    <property type="evidence" value="ECO:0007669"/>
    <property type="project" value="TreeGrafter"/>
</dbReference>
<feature type="transmembrane region" description="Helical" evidence="9">
    <location>
        <begin position="83"/>
        <end position="106"/>
    </location>
</feature>
<dbReference type="PANTHER" id="PTHR31806">
    <property type="entry name" value="PURINE-CYTOSINE PERMEASE FCY2-RELATED"/>
    <property type="match status" value="1"/>
</dbReference>
<evidence type="ECO:0000256" key="2">
    <source>
        <dbReference type="ARBA" id="ARBA00008974"/>
    </source>
</evidence>
<keyword evidence="4 9" id="KW-0812">Transmembrane</keyword>
<dbReference type="InterPro" id="IPR001248">
    <property type="entry name" value="Pur-cyt_permease"/>
</dbReference>
<accession>A0AAN6MEJ4</accession>
<keyword evidence="5 9" id="KW-1133">Transmembrane helix</keyword>
<dbReference type="GO" id="GO:0022857">
    <property type="term" value="F:transmembrane transporter activity"/>
    <property type="evidence" value="ECO:0007669"/>
    <property type="project" value="InterPro"/>
</dbReference>
<feature type="transmembrane region" description="Helical" evidence="9">
    <location>
        <begin position="155"/>
        <end position="177"/>
    </location>
</feature>
<feature type="transmembrane region" description="Helical" evidence="9">
    <location>
        <begin position="351"/>
        <end position="370"/>
    </location>
</feature>
<comment type="similarity">
    <text evidence="2 7">Belongs to the purine-cytosine permease (2.A.39) family.</text>
</comment>
<keyword evidence="11" id="KW-1185">Reference proteome</keyword>
<dbReference type="PANTHER" id="PTHR31806:SF8">
    <property type="entry name" value="TRANSPORTER, PUTATIVE (AFU_ORTHOLOGUE AFUA_2G03000)-RELATED"/>
    <property type="match status" value="1"/>
</dbReference>
<dbReference type="GO" id="GO:0005886">
    <property type="term" value="C:plasma membrane"/>
    <property type="evidence" value="ECO:0007669"/>
    <property type="project" value="TreeGrafter"/>
</dbReference>
<feature type="compositionally biased region" description="Pro residues" evidence="8">
    <location>
        <begin position="28"/>
        <end position="37"/>
    </location>
</feature>
<dbReference type="Pfam" id="PF02133">
    <property type="entry name" value="Transp_cyt_pur"/>
    <property type="match status" value="1"/>
</dbReference>
<feature type="transmembrane region" description="Helical" evidence="9">
    <location>
        <begin position="407"/>
        <end position="430"/>
    </location>
</feature>
<evidence type="ECO:0000256" key="4">
    <source>
        <dbReference type="ARBA" id="ARBA00022692"/>
    </source>
</evidence>
<evidence type="ECO:0000256" key="5">
    <source>
        <dbReference type="ARBA" id="ARBA00022989"/>
    </source>
</evidence>
<organism evidence="10 11">
    <name type="scientific">Staphylotrichum tortipilum</name>
    <dbReference type="NCBI Taxonomy" id="2831512"/>
    <lineage>
        <taxon>Eukaryota</taxon>
        <taxon>Fungi</taxon>
        <taxon>Dikarya</taxon>
        <taxon>Ascomycota</taxon>
        <taxon>Pezizomycotina</taxon>
        <taxon>Sordariomycetes</taxon>
        <taxon>Sordariomycetidae</taxon>
        <taxon>Sordariales</taxon>
        <taxon>Chaetomiaceae</taxon>
        <taxon>Staphylotrichum</taxon>
    </lineage>
</organism>
<keyword evidence="6 7" id="KW-0472">Membrane</keyword>
<protein>
    <submittedName>
        <fullName evidence="10">Uncharacterized protein</fullName>
    </submittedName>
</protein>
<evidence type="ECO:0000256" key="9">
    <source>
        <dbReference type="SAM" id="Phobius"/>
    </source>
</evidence>
<evidence type="ECO:0000256" key="1">
    <source>
        <dbReference type="ARBA" id="ARBA00004141"/>
    </source>
</evidence>
<evidence type="ECO:0000313" key="11">
    <source>
        <dbReference type="Proteomes" id="UP001303889"/>
    </source>
</evidence>
<reference evidence="10" key="2">
    <citation type="submission" date="2023-05" db="EMBL/GenBank/DDBJ databases">
        <authorList>
            <consortium name="Lawrence Berkeley National Laboratory"/>
            <person name="Steindorff A."/>
            <person name="Hensen N."/>
            <person name="Bonometti L."/>
            <person name="Westerberg I."/>
            <person name="Brannstrom I.O."/>
            <person name="Guillou S."/>
            <person name="Cros-Aarteil S."/>
            <person name="Calhoun S."/>
            <person name="Haridas S."/>
            <person name="Kuo A."/>
            <person name="Mondo S."/>
            <person name="Pangilinan J."/>
            <person name="Riley R."/>
            <person name="Labutti K."/>
            <person name="Andreopoulos B."/>
            <person name="Lipzen A."/>
            <person name="Chen C."/>
            <person name="Yanf M."/>
            <person name="Daum C."/>
            <person name="Ng V."/>
            <person name="Clum A."/>
            <person name="Ohm R."/>
            <person name="Martin F."/>
            <person name="Silar P."/>
            <person name="Natvig D."/>
            <person name="Lalanne C."/>
            <person name="Gautier V."/>
            <person name="Ament-Velasquez S.L."/>
            <person name="Kruys A."/>
            <person name="Hutchinson M.I."/>
            <person name="Powell A.J."/>
            <person name="Barry K."/>
            <person name="Miller A.N."/>
            <person name="Grigoriev I.V."/>
            <person name="Debuchy R."/>
            <person name="Gladieux P."/>
            <person name="Thoren M.H."/>
            <person name="Johannesson H."/>
        </authorList>
    </citation>
    <scope>NUCLEOTIDE SEQUENCE</scope>
    <source>
        <strain evidence="10">CBS 103.79</strain>
    </source>
</reference>
<sequence length="513" mass="55196">MGPPPPDPEAEAKPPSPPDPTPSTFSEPPIPLPPTVQPSPFLSTLRRLNTRIESFSGFEARGIARVPPSERRAPSRLADLQLFLLWFGANLSANNITTGFFGPLVFNLGFMDSVACSIGGCFVGCVSAGYMAVWGPASGNRTMVVLRFFMGYWPAKGPCALNVVLVGGYLTVAFIIAGQILSAVSGGTMGVAVGIVVVAVVCWVVAVFGMFIFHEYERYAWIPQILVLAILVGSAGPHFNADLVSPITDTATLAANRLSFFSLCVYLPNSWAPAASDYNVYYPETTPKPKVFLLTVTGLFLSISFDFLLGIGLASGVPSNPAWADAFATSAGWLLIEGYAGLAGFGRVCGAVVALGIISNCIPGVYSASLGMQVLGRYGQVVPRWVWTCVIVVVVLILALAGRDNLLVIFGNFLALMGYWAEFMVMIVLEEHVLFRWNRGFDWARWEDKKYLPVGVAAFVAFLLGWAGAILGMYQVWDVVGLRVYAHLLPSDAVAGAEGHWEMKQALGPHRKV</sequence>
<evidence type="ECO:0000313" key="10">
    <source>
        <dbReference type="EMBL" id="KAK3899380.1"/>
    </source>
</evidence>